<sequence>MALNLIIRIKTLLLVSLLLLLIPLSSGMVEGFREGMSPNHSLHKDGIQMNTSRKLLMDVQDYDTGANPRHDPRRKIGGKP</sequence>
<evidence type="ECO:0000256" key="1">
    <source>
        <dbReference type="SAM" id="MobiDB-lite"/>
    </source>
</evidence>
<proteinExistence type="predicted"/>
<keyword evidence="4" id="KW-1185">Reference proteome</keyword>
<evidence type="ECO:0000256" key="2">
    <source>
        <dbReference type="SAM" id="SignalP"/>
    </source>
</evidence>
<keyword evidence="2" id="KW-0732">Signal</keyword>
<feature type="compositionally biased region" description="Basic residues" evidence="1">
    <location>
        <begin position="71"/>
        <end position="80"/>
    </location>
</feature>
<feature type="signal peptide" evidence="2">
    <location>
        <begin position="1"/>
        <end position="27"/>
    </location>
</feature>
<dbReference type="EMBL" id="JARPOI010000009">
    <property type="protein sequence ID" value="KAJ9174283.1"/>
    <property type="molecule type" value="Genomic_DNA"/>
</dbReference>
<evidence type="ECO:0000313" key="3">
    <source>
        <dbReference type="EMBL" id="KAJ9174283.1"/>
    </source>
</evidence>
<dbReference type="PANTHER" id="PTHR34467">
    <property type="entry name" value="TRANSMEMBRANE PROTEIN"/>
    <property type="match status" value="1"/>
</dbReference>
<reference evidence="3" key="1">
    <citation type="journal article" date="2023" name="Plant Biotechnol. J.">
        <title>Chromosome-level wild Hevea brasiliensis genome provides new tools for genomic-assisted breeding and valuable loci to elevate rubber yield.</title>
        <authorList>
            <person name="Cheng H."/>
            <person name="Song X."/>
            <person name="Hu Y."/>
            <person name="Wu T."/>
            <person name="Yang Q."/>
            <person name="An Z."/>
            <person name="Feng S."/>
            <person name="Deng Z."/>
            <person name="Wu W."/>
            <person name="Zeng X."/>
            <person name="Tu M."/>
            <person name="Wang X."/>
            <person name="Huang H."/>
        </authorList>
    </citation>
    <scope>NUCLEOTIDE SEQUENCE</scope>
    <source>
        <strain evidence="3">MT/VB/25A 57/8</strain>
    </source>
</reference>
<dbReference type="Proteomes" id="UP001174677">
    <property type="component" value="Chromosome 9"/>
</dbReference>
<name>A0ABQ9M3R7_HEVBR</name>
<organism evidence="3 4">
    <name type="scientific">Hevea brasiliensis</name>
    <name type="common">Para rubber tree</name>
    <name type="synonym">Siphonia brasiliensis</name>
    <dbReference type="NCBI Taxonomy" id="3981"/>
    <lineage>
        <taxon>Eukaryota</taxon>
        <taxon>Viridiplantae</taxon>
        <taxon>Streptophyta</taxon>
        <taxon>Embryophyta</taxon>
        <taxon>Tracheophyta</taxon>
        <taxon>Spermatophyta</taxon>
        <taxon>Magnoliopsida</taxon>
        <taxon>eudicotyledons</taxon>
        <taxon>Gunneridae</taxon>
        <taxon>Pentapetalae</taxon>
        <taxon>rosids</taxon>
        <taxon>fabids</taxon>
        <taxon>Malpighiales</taxon>
        <taxon>Euphorbiaceae</taxon>
        <taxon>Crotonoideae</taxon>
        <taxon>Micrandreae</taxon>
        <taxon>Hevea</taxon>
    </lineage>
</organism>
<comment type="caution">
    <text evidence="3">The sequence shown here is derived from an EMBL/GenBank/DDBJ whole genome shotgun (WGS) entry which is preliminary data.</text>
</comment>
<dbReference type="PANTHER" id="PTHR34467:SF7">
    <property type="entry name" value="TRANSMEMBRANE PROTEIN"/>
    <property type="match status" value="1"/>
</dbReference>
<accession>A0ABQ9M3R7</accession>
<feature type="region of interest" description="Disordered" evidence="1">
    <location>
        <begin position="58"/>
        <end position="80"/>
    </location>
</feature>
<feature type="chain" id="PRO_5046699278" evidence="2">
    <location>
        <begin position="28"/>
        <end position="80"/>
    </location>
</feature>
<gene>
    <name evidence="3" type="ORF">P3X46_017322</name>
</gene>
<evidence type="ECO:0000313" key="4">
    <source>
        <dbReference type="Proteomes" id="UP001174677"/>
    </source>
</evidence>
<protein>
    <submittedName>
        <fullName evidence="3">Uncharacterized protein</fullName>
    </submittedName>
</protein>